<dbReference type="RefSeq" id="XP_046045198.1">
    <property type="nucleotide sequence ID" value="XM_046198165.1"/>
</dbReference>
<dbReference type="EMBL" id="JAGMUX010000016">
    <property type="protein sequence ID" value="KAH7237068.1"/>
    <property type="molecule type" value="Genomic_DNA"/>
</dbReference>
<dbReference type="AlphaFoldDB" id="A0A9P9GE21"/>
<keyword evidence="3" id="KW-1185">Reference proteome</keyword>
<organism evidence="2 3">
    <name type="scientific">Fusarium redolens</name>
    <dbReference type="NCBI Taxonomy" id="48865"/>
    <lineage>
        <taxon>Eukaryota</taxon>
        <taxon>Fungi</taxon>
        <taxon>Dikarya</taxon>
        <taxon>Ascomycota</taxon>
        <taxon>Pezizomycotina</taxon>
        <taxon>Sordariomycetes</taxon>
        <taxon>Hypocreomycetidae</taxon>
        <taxon>Hypocreales</taxon>
        <taxon>Nectriaceae</taxon>
        <taxon>Fusarium</taxon>
        <taxon>Fusarium redolens species complex</taxon>
    </lineage>
</organism>
<dbReference type="Pfam" id="PF12770">
    <property type="entry name" value="CHAT"/>
    <property type="match status" value="1"/>
</dbReference>
<dbReference type="Gene3D" id="1.20.120.660">
    <property type="entry name" value="IL-4 antagonist (De novo design) like domain"/>
    <property type="match status" value="1"/>
</dbReference>
<evidence type="ECO:0000313" key="2">
    <source>
        <dbReference type="EMBL" id="KAH7237068.1"/>
    </source>
</evidence>
<evidence type="ECO:0000259" key="1">
    <source>
        <dbReference type="Pfam" id="PF12770"/>
    </source>
</evidence>
<dbReference type="Gene3D" id="1.25.40.10">
    <property type="entry name" value="Tetratricopeptide repeat domain"/>
    <property type="match status" value="2"/>
</dbReference>
<proteinExistence type="predicted"/>
<dbReference type="InterPro" id="IPR011990">
    <property type="entry name" value="TPR-like_helical_dom_sf"/>
</dbReference>
<name>A0A9P9GE21_FUSRE</name>
<dbReference type="SUPFAM" id="SSF48452">
    <property type="entry name" value="TPR-like"/>
    <property type="match status" value="1"/>
</dbReference>
<accession>A0A9P9GE21</accession>
<dbReference type="InterPro" id="IPR024983">
    <property type="entry name" value="CHAT_dom"/>
</dbReference>
<dbReference type="GeneID" id="70228119"/>
<comment type="caution">
    <text evidence="2">The sequence shown here is derived from an EMBL/GenBank/DDBJ whole genome shotgun (WGS) entry which is preliminary data.</text>
</comment>
<reference evidence="2" key="1">
    <citation type="journal article" date="2021" name="Nat. Commun.">
        <title>Genetic determinants of endophytism in the Arabidopsis root mycobiome.</title>
        <authorList>
            <person name="Mesny F."/>
            <person name="Miyauchi S."/>
            <person name="Thiergart T."/>
            <person name="Pickel B."/>
            <person name="Atanasova L."/>
            <person name="Karlsson M."/>
            <person name="Huettel B."/>
            <person name="Barry K.W."/>
            <person name="Haridas S."/>
            <person name="Chen C."/>
            <person name="Bauer D."/>
            <person name="Andreopoulos W."/>
            <person name="Pangilinan J."/>
            <person name="LaButti K."/>
            <person name="Riley R."/>
            <person name="Lipzen A."/>
            <person name="Clum A."/>
            <person name="Drula E."/>
            <person name="Henrissat B."/>
            <person name="Kohler A."/>
            <person name="Grigoriev I.V."/>
            <person name="Martin F.M."/>
            <person name="Hacquard S."/>
        </authorList>
    </citation>
    <scope>NUCLEOTIDE SEQUENCE</scope>
    <source>
        <strain evidence="2">MPI-CAGE-AT-0023</strain>
    </source>
</reference>
<protein>
    <submittedName>
        <fullName evidence="2">CHAT domain-containing protein</fullName>
    </submittedName>
</protein>
<dbReference type="OrthoDB" id="9991317at2759"/>
<dbReference type="PANTHER" id="PTHR19959">
    <property type="entry name" value="KINESIN LIGHT CHAIN"/>
    <property type="match status" value="1"/>
</dbReference>
<evidence type="ECO:0000313" key="3">
    <source>
        <dbReference type="Proteomes" id="UP000720189"/>
    </source>
</evidence>
<sequence>MSDPEGITVEQAILEDISDGDPELPDQMFKVAHRYFIRYRRVGLMPDLDKAINMATEAIHLTPEDHPQRTQRLINLSIYWHDKYPRRDPHNVQGLQDSISASRNAIAALSDTYPHRGTLLDQLSTKLGLLFMQTRELSVIEENIAIQREAVAVTPTSNPKHVVFLANLAAPLTARHQALGRKEDLDEAIQICRDVVARTDEDSPQLLERLGNLSLGLSERYEIHGDQTDLEEAIDIVKQAINVTEENSLERMAQLSNYAKFLSDQYLRTGNMADLEESIGAFQQVCDRVQNEDVYIDRHRCLSNFGIQLSRRYRRIGTVADLKKAIQVSRKACELSPDDDTKSKHLSNLAIILKHEYFRIDDPVNLEEAISVQRKAVRAAHRNHPDIFTTLHNLAALLTTKYKNTQKLEDLAEALRLGQQAVDLTPGGHANRAACLNTLAVQLSDMSKRTGLSSDLHESIRYGREALDATEEGHPERSNRLANQGGRYGDLFWKTKGQEHLKAAITHLESALFSSSAYDVPRIRAGKELIQYYAAVPDWDKAYEAVKTAMKLVPNLIAQTSNNADKQDSLVQVYGLSSDAAAVALLANKGALAALRFLEQGRGMMASSVEESRIETYHLRTEHPELAERFTQLRVQINSLRAVAESGDLIHGATSSARHSKMGHELEELDKLLDDIRQKPGFEDFLTAPSESNIKSAALNGPIIIINVSEFRRDAILVERDQIRSIPLPRLTIKDIRFNTQQPHTSSPKILEWLWDTIAEPVLNALRIGEASAGERLPRIWWIPTGVLSIYPLHAAGRHYKGSAETVMDRAISSYSSSIRAVIRSRGRAGLGPIPSDTERAVLVSMKRTPGYSTLPSAGKEVSLLHHICTSKGFDVVEPKSLKDDVVSQLPKCKVFHFAGHGSTNGRDPSQSSLLLEDWQKDPLTVSTLLDINIQQYSPFLAYLSACGTGQIAHEKFLDEGIHLISAFQLAGFRHVIGTLWEVGDDISVHMARVTYEGIQRGDSADESVCQGLHRATLEMRDQWFREQSQTRGRKRKAKCILQDEGVGMTGSRDIEALDDEDEVAKLPQWAPYVHFGV</sequence>
<feature type="domain" description="CHAT" evidence="1">
    <location>
        <begin position="750"/>
        <end position="1077"/>
    </location>
</feature>
<gene>
    <name evidence="2" type="ORF">BKA55DRAFT_679322</name>
</gene>
<dbReference type="Proteomes" id="UP000720189">
    <property type="component" value="Unassembled WGS sequence"/>
</dbReference>
<dbReference type="PANTHER" id="PTHR19959:SF119">
    <property type="entry name" value="FUNGAL LIPASE-LIKE DOMAIN-CONTAINING PROTEIN"/>
    <property type="match status" value="1"/>
</dbReference>